<dbReference type="Proteomes" id="UP000389128">
    <property type="component" value="Unassembled WGS sequence"/>
</dbReference>
<sequence>MSWRQRFRHSLAVVSLVLSSTGAQAGLYSNLYVFGDSLSDTGNDLVVTGGAVPSPAYYTDGTNSGRFTNGLNYVDHLAAGLGLSAAPSVLGGTNYAYGGARTDSVAIGLPPTAQPFNQQVGNYIAGGVADPSALYVLWIGANDMSDVITAAAAADPATIPALVNTKVNTVMSSIVGALTGLAGLGAQHFLVPNLPNLSLTPEVRGFNNPQLSILANNVSIGFNQALAGTLGLNMFSVLDIRSLDIFAAQTQITLDPAAYGFSNVTDACYSGELTGAGTPSVCANPDQYMYWDFEHPSAALHAQLGQLALAAVPEPASWSLVLVGLGLLSGLGRRRIHG</sequence>
<name>A0A6C2CYI0_9RHOO</name>
<dbReference type="PANTHER" id="PTHR45648">
    <property type="entry name" value="GDSL LIPASE/ACYLHYDROLASE FAMILY PROTEIN (AFU_ORTHOLOGUE AFUA_4G14700)"/>
    <property type="match status" value="1"/>
</dbReference>
<dbReference type="Pfam" id="PF00657">
    <property type="entry name" value="Lipase_GDSL"/>
    <property type="match status" value="1"/>
</dbReference>
<comment type="caution">
    <text evidence="4">The sequence shown here is derived from an EMBL/GenBank/DDBJ whole genome shotgun (WGS) entry which is preliminary data.</text>
</comment>
<protein>
    <submittedName>
        <fullName evidence="4">PEP-CTERM sorting domain-containing protein</fullName>
    </submittedName>
</protein>
<evidence type="ECO:0000259" key="3">
    <source>
        <dbReference type="Pfam" id="PF07589"/>
    </source>
</evidence>
<dbReference type="EMBL" id="SDKK01000009">
    <property type="protein sequence ID" value="TYC58539.1"/>
    <property type="molecule type" value="Genomic_DNA"/>
</dbReference>
<dbReference type="InterPro" id="IPR051058">
    <property type="entry name" value="GDSL_Est/Lipase"/>
</dbReference>
<reference evidence="4 5" key="1">
    <citation type="submission" date="2019-01" db="EMBL/GenBank/DDBJ databases">
        <title>Zoogloea oleivorans genome sequencing and assembly.</title>
        <authorList>
            <person name="Tancsics A."/>
            <person name="Farkas M."/>
            <person name="Kriszt B."/>
            <person name="Maroti G."/>
            <person name="Horvath B."/>
        </authorList>
    </citation>
    <scope>NUCLEOTIDE SEQUENCE [LARGE SCALE GENOMIC DNA]</scope>
    <source>
        <strain evidence="4 5">Buc</strain>
    </source>
</reference>
<dbReference type="InterPro" id="IPR013424">
    <property type="entry name" value="Ice-binding_C"/>
</dbReference>
<dbReference type="AlphaFoldDB" id="A0A6C2CYI0"/>
<dbReference type="SUPFAM" id="SSF52266">
    <property type="entry name" value="SGNH hydrolase"/>
    <property type="match status" value="1"/>
</dbReference>
<dbReference type="GO" id="GO:0016298">
    <property type="term" value="F:lipase activity"/>
    <property type="evidence" value="ECO:0007669"/>
    <property type="project" value="InterPro"/>
</dbReference>
<keyword evidence="1" id="KW-0378">Hydrolase</keyword>
<feature type="chain" id="PRO_5025469326" evidence="2">
    <location>
        <begin position="26"/>
        <end position="338"/>
    </location>
</feature>
<dbReference type="GO" id="GO:0006629">
    <property type="term" value="P:lipid metabolic process"/>
    <property type="evidence" value="ECO:0007669"/>
    <property type="project" value="InterPro"/>
</dbReference>
<dbReference type="InterPro" id="IPR001087">
    <property type="entry name" value="GDSL"/>
</dbReference>
<evidence type="ECO:0000256" key="1">
    <source>
        <dbReference type="ARBA" id="ARBA00022801"/>
    </source>
</evidence>
<dbReference type="InterPro" id="IPR008265">
    <property type="entry name" value="Lipase_GDSL_AS"/>
</dbReference>
<dbReference type="InterPro" id="IPR036514">
    <property type="entry name" value="SGNH_hydro_sf"/>
</dbReference>
<gene>
    <name evidence="4" type="ORF">ETQ85_11575</name>
</gene>
<feature type="domain" description="Ice-binding protein C-terminal" evidence="3">
    <location>
        <begin position="311"/>
        <end position="335"/>
    </location>
</feature>
<dbReference type="Pfam" id="PF07589">
    <property type="entry name" value="PEP-CTERM"/>
    <property type="match status" value="1"/>
</dbReference>
<evidence type="ECO:0000313" key="5">
    <source>
        <dbReference type="Proteomes" id="UP000389128"/>
    </source>
</evidence>
<evidence type="ECO:0000313" key="4">
    <source>
        <dbReference type="EMBL" id="TYC58539.1"/>
    </source>
</evidence>
<evidence type="ECO:0000256" key="2">
    <source>
        <dbReference type="SAM" id="SignalP"/>
    </source>
</evidence>
<dbReference type="PROSITE" id="PS01098">
    <property type="entry name" value="LIPASE_GDSL_SER"/>
    <property type="match status" value="1"/>
</dbReference>
<organism evidence="4 5">
    <name type="scientific">Zoogloea oleivorans</name>
    <dbReference type="NCBI Taxonomy" id="1552750"/>
    <lineage>
        <taxon>Bacteria</taxon>
        <taxon>Pseudomonadati</taxon>
        <taxon>Pseudomonadota</taxon>
        <taxon>Betaproteobacteria</taxon>
        <taxon>Rhodocyclales</taxon>
        <taxon>Zoogloeaceae</taxon>
        <taxon>Zoogloea</taxon>
    </lineage>
</organism>
<dbReference type="PANTHER" id="PTHR45648:SF22">
    <property type="entry name" value="GDSL LIPASE_ACYLHYDROLASE FAMILY PROTEIN (AFU_ORTHOLOGUE AFUA_4G14700)"/>
    <property type="match status" value="1"/>
</dbReference>
<keyword evidence="5" id="KW-1185">Reference proteome</keyword>
<dbReference type="CDD" id="cd01846">
    <property type="entry name" value="fatty_acyltransferase_like"/>
    <property type="match status" value="1"/>
</dbReference>
<accession>A0A6C2CYI0</accession>
<keyword evidence="2" id="KW-0732">Signal</keyword>
<dbReference type="OrthoDB" id="5292073at2"/>
<dbReference type="Gene3D" id="3.40.50.1110">
    <property type="entry name" value="SGNH hydrolase"/>
    <property type="match status" value="1"/>
</dbReference>
<dbReference type="RefSeq" id="WP_148579239.1">
    <property type="nucleotide sequence ID" value="NZ_SDKK01000009.1"/>
</dbReference>
<proteinExistence type="predicted"/>
<feature type="signal peptide" evidence="2">
    <location>
        <begin position="1"/>
        <end position="25"/>
    </location>
</feature>